<dbReference type="GO" id="GO:0032259">
    <property type="term" value="P:methylation"/>
    <property type="evidence" value="ECO:0007669"/>
    <property type="project" value="UniProtKB-KW"/>
</dbReference>
<dbReference type="Pfam" id="PF04672">
    <property type="entry name" value="Methyltransf_19"/>
    <property type="match status" value="1"/>
</dbReference>
<gene>
    <name evidence="2" type="ORF">EAS64_02770</name>
</gene>
<dbReference type="RefSeq" id="WP_145851119.1">
    <property type="nucleotide sequence ID" value="NZ_RPFW01000001.1"/>
</dbReference>
<name>A0A6P2C4Q9_9ACTN</name>
<keyword evidence="2" id="KW-0808">Transferase</keyword>
<dbReference type="Gene3D" id="3.40.50.150">
    <property type="entry name" value="Vaccinia Virus protein VP39"/>
    <property type="match status" value="1"/>
</dbReference>
<dbReference type="OrthoDB" id="4073278at2"/>
<keyword evidence="3" id="KW-1185">Reference proteome</keyword>
<dbReference type="AlphaFoldDB" id="A0A6P2C4Q9"/>
<dbReference type="InterPro" id="IPR029063">
    <property type="entry name" value="SAM-dependent_MTases_sf"/>
</dbReference>
<dbReference type="InterPro" id="IPR006764">
    <property type="entry name" value="SAM_dep_MeTrfase_SAV2177_type"/>
</dbReference>
<keyword evidence="2" id="KW-0489">Methyltransferase</keyword>
<dbReference type="GO" id="GO:0008168">
    <property type="term" value="F:methyltransferase activity"/>
    <property type="evidence" value="ECO:0007669"/>
    <property type="project" value="UniProtKB-KW"/>
</dbReference>
<evidence type="ECO:0000313" key="2">
    <source>
        <dbReference type="EMBL" id="TVZ06364.1"/>
    </source>
</evidence>
<feature type="region of interest" description="Disordered" evidence="1">
    <location>
        <begin position="1"/>
        <end position="24"/>
    </location>
</feature>
<dbReference type="SUPFAM" id="SSF53335">
    <property type="entry name" value="S-adenosyl-L-methionine-dependent methyltransferases"/>
    <property type="match status" value="1"/>
</dbReference>
<proteinExistence type="predicted"/>
<protein>
    <submittedName>
        <fullName evidence="2">SAM-dependent methyltransferase</fullName>
    </submittedName>
</protein>
<evidence type="ECO:0000256" key="1">
    <source>
        <dbReference type="SAM" id="MobiDB-lite"/>
    </source>
</evidence>
<dbReference type="Proteomes" id="UP000460272">
    <property type="component" value="Unassembled WGS sequence"/>
</dbReference>
<dbReference type="EMBL" id="RPFW01000001">
    <property type="protein sequence ID" value="TVZ06364.1"/>
    <property type="molecule type" value="Genomic_DNA"/>
</dbReference>
<evidence type="ECO:0000313" key="3">
    <source>
        <dbReference type="Proteomes" id="UP000460272"/>
    </source>
</evidence>
<accession>A0A6P2C4Q9</accession>
<dbReference type="PIRSF" id="PIRSF017393">
    <property type="entry name" value="MTase_SAV2177"/>
    <property type="match status" value="1"/>
</dbReference>
<sequence length="280" mass="30529">MTADEAPTAPGDGGAGQSKRPPFDTSVANQARIYDYLLGGKDNYEADRAAVDAVLKIAPELGFTARENRAFLGRAVRYLAAHAGIRQFLDIGTGIPTAGNTHQVAQAVAPEARVVYVDYDPVVLAHARALLKSNEAGATEYIDADLRDTGTILDEAGQLLDFTQPVAVTLLMILHVIPDSDDPHALVARLMDALPPGSYLALSHLGAELLDQQKSEGFQNVVRRQAQQQYIGRGREEIERFFDGMDLVAPGVVRVEEWRPDLDRDEEVKSALWCALGRKR</sequence>
<organism evidence="2 3">
    <name type="scientific">Trebonia kvetii</name>
    <dbReference type="NCBI Taxonomy" id="2480626"/>
    <lineage>
        <taxon>Bacteria</taxon>
        <taxon>Bacillati</taxon>
        <taxon>Actinomycetota</taxon>
        <taxon>Actinomycetes</taxon>
        <taxon>Streptosporangiales</taxon>
        <taxon>Treboniaceae</taxon>
        <taxon>Trebonia</taxon>
    </lineage>
</organism>
<reference evidence="2 3" key="1">
    <citation type="submission" date="2018-11" db="EMBL/GenBank/DDBJ databases">
        <title>Trebonia kvetii gen.nov., sp.nov., a novel acidophilic actinobacterium, and proposal of the new actinobacterial family Treboniaceae fam. nov.</title>
        <authorList>
            <person name="Rapoport D."/>
            <person name="Sagova-Mareckova M."/>
            <person name="Sedlacek I."/>
            <person name="Provaznik J."/>
            <person name="Kralova S."/>
            <person name="Pavlinic D."/>
            <person name="Benes V."/>
            <person name="Kopecky J."/>
        </authorList>
    </citation>
    <scope>NUCLEOTIDE SEQUENCE [LARGE SCALE GENOMIC DNA]</scope>
    <source>
        <strain evidence="2 3">15Tr583</strain>
    </source>
</reference>
<comment type="caution">
    <text evidence="2">The sequence shown here is derived from an EMBL/GenBank/DDBJ whole genome shotgun (WGS) entry which is preliminary data.</text>
</comment>